<reference evidence="1 2" key="1">
    <citation type="submission" date="2020-01" db="EMBL/GenBank/DDBJ databases">
        <title>Whole-genome sequence of Heliobacterium undosum DSM 13378.</title>
        <authorList>
            <person name="Kyndt J.A."/>
            <person name="Meyer T.E."/>
        </authorList>
    </citation>
    <scope>NUCLEOTIDE SEQUENCE [LARGE SCALE GENOMIC DNA]</scope>
    <source>
        <strain evidence="1 2">DSM 13378</strain>
    </source>
</reference>
<dbReference type="InterPro" id="IPR011990">
    <property type="entry name" value="TPR-like_helical_dom_sf"/>
</dbReference>
<evidence type="ECO:0000313" key="1">
    <source>
        <dbReference type="EMBL" id="MZP29356.1"/>
    </source>
</evidence>
<protein>
    <recommendedName>
        <fullName evidence="3">Tetratricopeptide repeat protein</fullName>
    </recommendedName>
</protein>
<dbReference type="Gene3D" id="1.25.40.10">
    <property type="entry name" value="Tetratricopeptide repeat domain"/>
    <property type="match status" value="1"/>
</dbReference>
<dbReference type="OrthoDB" id="9815923at2"/>
<name>A0A845L173_9FIRM</name>
<dbReference type="RefSeq" id="WP_161256607.1">
    <property type="nucleotide sequence ID" value="NZ_WXEY01000004.1"/>
</dbReference>
<evidence type="ECO:0008006" key="3">
    <source>
        <dbReference type="Google" id="ProtNLM"/>
    </source>
</evidence>
<organism evidence="1 2">
    <name type="scientific">Heliomicrobium undosum</name>
    <dbReference type="NCBI Taxonomy" id="121734"/>
    <lineage>
        <taxon>Bacteria</taxon>
        <taxon>Bacillati</taxon>
        <taxon>Bacillota</taxon>
        <taxon>Clostridia</taxon>
        <taxon>Eubacteriales</taxon>
        <taxon>Heliobacteriaceae</taxon>
        <taxon>Heliomicrobium</taxon>
    </lineage>
</organism>
<accession>A0A845L173</accession>
<dbReference type="Proteomes" id="UP000463470">
    <property type="component" value="Unassembled WGS sequence"/>
</dbReference>
<dbReference type="AlphaFoldDB" id="A0A845L173"/>
<evidence type="ECO:0000313" key="2">
    <source>
        <dbReference type="Proteomes" id="UP000463470"/>
    </source>
</evidence>
<dbReference type="SUPFAM" id="SSF48452">
    <property type="entry name" value="TPR-like"/>
    <property type="match status" value="1"/>
</dbReference>
<gene>
    <name evidence="1" type="ORF">GTO91_06505</name>
</gene>
<sequence length="362" mass="39330">MEHSAVACRDRCLDAYEKGDCALALELVDQGLARYDDYPDLYFLKGLMLQELSLLPQAAACFSRCTRFRQIPAGYDSWEGITGYPSLFPLAEISARIGAVEAAAEFLQQAWAEGKDLASRFDDLDRFARLLHKRGLEPAAIAALLQERLPLDDMAVARMLYRMGEVAAALARVEQAADRPTLLLKGFCLLALGRHEEAEKAFQWIPLDSPSGMEALIGRLICLWRSAAVHPLAITKLLGEYAADRGHLMVAKELLRSVLEEGADAPAAAAAHACLCRVKAARGDAEAAFTHSLAAMRLAPENSACAKAAVEQALPQCRTLVAAALAEEGESAVLRHTAIQLLSTQCQIRRLREAPVHGDENA</sequence>
<comment type="caution">
    <text evidence="1">The sequence shown here is derived from an EMBL/GenBank/DDBJ whole genome shotgun (WGS) entry which is preliminary data.</text>
</comment>
<dbReference type="EMBL" id="WXEY01000004">
    <property type="protein sequence ID" value="MZP29356.1"/>
    <property type="molecule type" value="Genomic_DNA"/>
</dbReference>
<keyword evidence="2" id="KW-1185">Reference proteome</keyword>
<proteinExistence type="predicted"/>